<dbReference type="PROSITE" id="PS52004">
    <property type="entry name" value="KS3_2"/>
    <property type="match status" value="1"/>
</dbReference>
<organism evidence="6 7">
    <name type="scientific">Actinokineospora diospyrosa</name>
    <dbReference type="NCBI Taxonomy" id="103728"/>
    <lineage>
        <taxon>Bacteria</taxon>
        <taxon>Bacillati</taxon>
        <taxon>Actinomycetota</taxon>
        <taxon>Actinomycetes</taxon>
        <taxon>Pseudonocardiales</taxon>
        <taxon>Pseudonocardiaceae</taxon>
        <taxon>Actinokineospora</taxon>
    </lineage>
</organism>
<dbReference type="InterPro" id="IPR016035">
    <property type="entry name" value="Acyl_Trfase/lysoPLipase"/>
</dbReference>
<dbReference type="CDD" id="cd00833">
    <property type="entry name" value="PKS"/>
    <property type="match status" value="1"/>
</dbReference>
<dbReference type="InterPro" id="IPR020841">
    <property type="entry name" value="PKS_Beta-ketoAc_synthase_dom"/>
</dbReference>
<comment type="similarity">
    <text evidence="4">Belongs to the thiolase-like superfamily. Beta-ketoacyl-ACP synthases family.</text>
</comment>
<dbReference type="Gene3D" id="3.30.70.3290">
    <property type="match status" value="1"/>
</dbReference>
<name>A0ABT1IFZ9_9PSEU</name>
<dbReference type="Pfam" id="PF02801">
    <property type="entry name" value="Ketoacyl-synt_C"/>
    <property type="match status" value="1"/>
</dbReference>
<dbReference type="SUPFAM" id="SSF52151">
    <property type="entry name" value="FabD/lysophospholipase-like"/>
    <property type="match status" value="1"/>
</dbReference>
<dbReference type="InterPro" id="IPR018201">
    <property type="entry name" value="Ketoacyl_synth_AS"/>
</dbReference>
<keyword evidence="3 4" id="KW-0808">Transferase</keyword>
<dbReference type="SMART" id="SM00825">
    <property type="entry name" value="PKS_KS"/>
    <property type="match status" value="1"/>
</dbReference>
<dbReference type="InterPro" id="IPR001227">
    <property type="entry name" value="Ac_transferase_dom_sf"/>
</dbReference>
<proteinExistence type="inferred from homology"/>
<dbReference type="InterPro" id="IPR050091">
    <property type="entry name" value="PKS_NRPS_Biosynth_Enz"/>
</dbReference>
<keyword evidence="1" id="KW-0596">Phosphopantetheine</keyword>
<dbReference type="RefSeq" id="WP_253888506.1">
    <property type="nucleotide sequence ID" value="NZ_BAAAVB010000005.1"/>
</dbReference>
<keyword evidence="7" id="KW-1185">Reference proteome</keyword>
<dbReference type="InterPro" id="IPR014030">
    <property type="entry name" value="Ketoacyl_synth_N"/>
</dbReference>
<dbReference type="Pfam" id="PF16197">
    <property type="entry name" value="KAsynt_C_assoc"/>
    <property type="match status" value="1"/>
</dbReference>
<gene>
    <name evidence="6" type="ORF">LV75_004087</name>
</gene>
<feature type="domain" description="Ketosynthase family 3 (KS3)" evidence="5">
    <location>
        <begin position="10"/>
        <end position="439"/>
    </location>
</feature>
<evidence type="ECO:0000313" key="6">
    <source>
        <dbReference type="EMBL" id="MCP2271573.1"/>
    </source>
</evidence>
<comment type="caution">
    <text evidence="6">The sequence shown here is derived from an EMBL/GenBank/DDBJ whole genome shotgun (WGS) entry which is preliminary data.</text>
</comment>
<dbReference type="EMBL" id="JAMTCO010000009">
    <property type="protein sequence ID" value="MCP2271573.1"/>
    <property type="molecule type" value="Genomic_DNA"/>
</dbReference>
<dbReference type="Pfam" id="PF00109">
    <property type="entry name" value="ketoacyl-synt"/>
    <property type="match status" value="1"/>
</dbReference>
<evidence type="ECO:0000256" key="4">
    <source>
        <dbReference type="RuleBase" id="RU003694"/>
    </source>
</evidence>
<accession>A0ABT1IFZ9</accession>
<dbReference type="PROSITE" id="PS00606">
    <property type="entry name" value="KS3_1"/>
    <property type="match status" value="1"/>
</dbReference>
<protein>
    <submittedName>
        <fullName evidence="6">Ketoacyl-synthetase C-terminal extension</fullName>
    </submittedName>
</protein>
<dbReference type="InterPro" id="IPR032821">
    <property type="entry name" value="PKS_assoc"/>
</dbReference>
<evidence type="ECO:0000256" key="1">
    <source>
        <dbReference type="ARBA" id="ARBA00022450"/>
    </source>
</evidence>
<dbReference type="InterPro" id="IPR014031">
    <property type="entry name" value="Ketoacyl_synth_C"/>
</dbReference>
<reference evidence="6 7" key="1">
    <citation type="submission" date="2022-06" db="EMBL/GenBank/DDBJ databases">
        <title>Genomic Encyclopedia of Archaeal and Bacterial Type Strains, Phase II (KMG-II): from individual species to whole genera.</title>
        <authorList>
            <person name="Goeker M."/>
        </authorList>
    </citation>
    <scope>NUCLEOTIDE SEQUENCE [LARGE SCALE GENOMIC DNA]</scope>
    <source>
        <strain evidence="6 7">DSM 44255</strain>
    </source>
</reference>
<dbReference type="Gene3D" id="3.40.47.10">
    <property type="match status" value="1"/>
</dbReference>
<dbReference type="Proteomes" id="UP001205185">
    <property type="component" value="Unassembled WGS sequence"/>
</dbReference>
<evidence type="ECO:0000313" key="7">
    <source>
        <dbReference type="Proteomes" id="UP001205185"/>
    </source>
</evidence>
<evidence type="ECO:0000256" key="3">
    <source>
        <dbReference type="ARBA" id="ARBA00022679"/>
    </source>
</evidence>
<dbReference type="InterPro" id="IPR016039">
    <property type="entry name" value="Thiolase-like"/>
</dbReference>
<dbReference type="PANTHER" id="PTHR43775">
    <property type="entry name" value="FATTY ACID SYNTHASE"/>
    <property type="match status" value="1"/>
</dbReference>
<sequence length="766" mass="81672">MADQQDDLDQDRIAIVGMGIRLPGAGRDLDRFWHNIENGVEAMSFFSREELSSWGVPDEVIDHPNFVPARSVLDDYDRFDGHLFGYSPQDSVLMDPQQRVLLECAWGALEHAGYPPIAPDGNRIAIHVGTGLNVYLLDILWPNTRAVKSAGGLGILISSDKDFAATRIAYKLNLQGTAFSVQTACSTSLVAVHLAVQSLLTYEADIALAGAASVGPPTRRGHFHEPGGIFSPDGRCRTFDNSAAGTVDADGAGIVVLKRYADAVRDNDTIHAVIVGTAAINDGARKAGFTAPGPAGQATAIRAAQAVGGIDPDTIGLVETHGTGTVLGDPIEVSALREVFGADRGDKPACALGALKSIMGHLDTAAGVVGVIKTVLAMKHRTIPPVARFTEANPALELDKSVFYVPKTAVEWPEIDGTRRAGVSSFGIGGTNTHVVLEQAPPNPNPGKQARPISELLLVSAKTEPVATESLARVDEHLRRVEPEELADLAFTLRTGRAELPWRGYVVRTPDEDFKPLRPVRKSSAQNAERGVGYFLTGVGRLPGSAHTYNVDPSFREIIDQGYADLRGLGDDFDLETRERVGRFSVAVAWVDALRRRGVHPVVLVGQGAGAVAAACVAGVLSFSDGVRLAARHPATGIVLAPPETALYTADGTPVTDDEATDIAYWAARFDEPTVDFAVPTTVQDPAAWLEIGTQVAPHAGVDAPAMSNGYDRLLSSVGLLWELGIGGPWDPVFDHGRRRVPAPGYPFAPTRHYLDIPATAKERHL</sequence>
<evidence type="ECO:0000259" key="5">
    <source>
        <dbReference type="PROSITE" id="PS52004"/>
    </source>
</evidence>
<dbReference type="Gene3D" id="1.10.1240.100">
    <property type="match status" value="1"/>
</dbReference>
<dbReference type="SUPFAM" id="SSF53901">
    <property type="entry name" value="Thiolase-like"/>
    <property type="match status" value="1"/>
</dbReference>
<dbReference type="PANTHER" id="PTHR43775:SF37">
    <property type="entry name" value="SI:DKEY-61P9.11"/>
    <property type="match status" value="1"/>
</dbReference>
<keyword evidence="2" id="KW-0597">Phosphoprotein</keyword>
<dbReference type="Gene3D" id="3.40.366.10">
    <property type="entry name" value="Malonyl-Coenzyme A Acyl Carrier Protein, domain 2"/>
    <property type="match status" value="1"/>
</dbReference>
<evidence type="ECO:0000256" key="2">
    <source>
        <dbReference type="ARBA" id="ARBA00022553"/>
    </source>
</evidence>